<comment type="caution">
    <text evidence="2">The sequence shown here is derived from an EMBL/GenBank/DDBJ whole genome shotgun (WGS) entry which is preliminary data.</text>
</comment>
<evidence type="ECO:0000256" key="1">
    <source>
        <dbReference type="SAM" id="MobiDB-lite"/>
    </source>
</evidence>
<gene>
    <name evidence="2" type="ORF">LCGC14_0276180</name>
</gene>
<name>A0A0F9WIN2_9ZZZZ</name>
<feature type="compositionally biased region" description="Basic and acidic residues" evidence="1">
    <location>
        <begin position="91"/>
        <end position="103"/>
    </location>
</feature>
<protein>
    <submittedName>
        <fullName evidence="2">Uncharacterized protein</fullName>
    </submittedName>
</protein>
<accession>A0A0F9WIN2</accession>
<reference evidence="2" key="1">
    <citation type="journal article" date="2015" name="Nature">
        <title>Complex archaea that bridge the gap between prokaryotes and eukaryotes.</title>
        <authorList>
            <person name="Spang A."/>
            <person name="Saw J.H."/>
            <person name="Jorgensen S.L."/>
            <person name="Zaremba-Niedzwiedzka K."/>
            <person name="Martijn J."/>
            <person name="Lind A.E."/>
            <person name="van Eijk R."/>
            <person name="Schleper C."/>
            <person name="Guy L."/>
            <person name="Ettema T.J."/>
        </authorList>
    </citation>
    <scope>NUCLEOTIDE SEQUENCE</scope>
</reference>
<evidence type="ECO:0000313" key="2">
    <source>
        <dbReference type="EMBL" id="KKN85811.1"/>
    </source>
</evidence>
<sequence length="111" mass="12058">MKLSEFQAGHKALATEIAKIIRADIFETTSKQRTYTLNRLEKMSASIRQADKICALLDTEPNSPGEVAPVFGAAIEDAVPVTNVVNISAPSKEDESPTEEKPTTKAGRRSK</sequence>
<feature type="region of interest" description="Disordered" evidence="1">
    <location>
        <begin position="87"/>
        <end position="111"/>
    </location>
</feature>
<dbReference type="AlphaFoldDB" id="A0A0F9WIN2"/>
<dbReference type="EMBL" id="LAZR01000155">
    <property type="protein sequence ID" value="KKN85811.1"/>
    <property type="molecule type" value="Genomic_DNA"/>
</dbReference>
<proteinExistence type="predicted"/>
<organism evidence="2">
    <name type="scientific">marine sediment metagenome</name>
    <dbReference type="NCBI Taxonomy" id="412755"/>
    <lineage>
        <taxon>unclassified sequences</taxon>
        <taxon>metagenomes</taxon>
        <taxon>ecological metagenomes</taxon>
    </lineage>
</organism>